<accession>A0A7S9KY37</accession>
<evidence type="ECO:0000313" key="2">
    <source>
        <dbReference type="Proteomes" id="UP000594759"/>
    </source>
</evidence>
<gene>
    <name evidence="1" type="ORF">IZT61_18095</name>
</gene>
<dbReference type="AlphaFoldDB" id="A0A7S9KY37"/>
<dbReference type="Proteomes" id="UP000594759">
    <property type="component" value="Chromosome"/>
</dbReference>
<sequence>MQFIGFSTQTAEYIKNQLSGPSSFVFFHEDLSSNYAGINFWKELRQGLKEGTRRFNCAELLFLVLMGAVAPNQAPNYYYIPH</sequence>
<dbReference type="EMBL" id="CP064939">
    <property type="protein sequence ID" value="QPH38953.1"/>
    <property type="molecule type" value="Genomic_DNA"/>
</dbReference>
<evidence type="ECO:0000313" key="1">
    <source>
        <dbReference type="EMBL" id="QPH38953.1"/>
    </source>
</evidence>
<proteinExistence type="predicted"/>
<protein>
    <submittedName>
        <fullName evidence="1">Uncharacterized protein</fullName>
    </submittedName>
</protein>
<dbReference type="RefSeq" id="WP_196098428.1">
    <property type="nucleotide sequence ID" value="NZ_CP064939.1"/>
</dbReference>
<keyword evidence="2" id="KW-1185">Reference proteome</keyword>
<organism evidence="1 2">
    <name type="scientific">Pedobacter endophyticus</name>
    <dbReference type="NCBI Taxonomy" id="2789740"/>
    <lineage>
        <taxon>Bacteria</taxon>
        <taxon>Pseudomonadati</taxon>
        <taxon>Bacteroidota</taxon>
        <taxon>Sphingobacteriia</taxon>
        <taxon>Sphingobacteriales</taxon>
        <taxon>Sphingobacteriaceae</taxon>
        <taxon>Pedobacter</taxon>
    </lineage>
</organism>
<reference evidence="1 2" key="1">
    <citation type="submission" date="2020-11" db="EMBL/GenBank/DDBJ databases">
        <title>Pedobacter endophytica, an endophytic bacteria isolated form Carex pumila.</title>
        <authorList>
            <person name="Peng Y."/>
            <person name="Jiang L."/>
            <person name="Lee J."/>
        </authorList>
    </citation>
    <scope>NUCLEOTIDE SEQUENCE [LARGE SCALE GENOMIC DNA]</scope>
    <source>
        <strain evidence="1 2">JBR3-12</strain>
    </source>
</reference>
<dbReference type="KEGG" id="pex:IZT61_18095"/>
<name>A0A7S9KY37_9SPHI</name>